<evidence type="ECO:0000313" key="11">
    <source>
        <dbReference type="EnsemblMetazoa" id="XP_022654939"/>
    </source>
</evidence>
<evidence type="ECO:0000256" key="1">
    <source>
        <dbReference type="ARBA" id="ARBA00004141"/>
    </source>
</evidence>
<keyword evidence="12" id="KW-1185">Reference proteome</keyword>
<keyword evidence="3" id="KW-0813">Transport</keyword>
<keyword evidence="8 9" id="KW-0472">Membrane</keyword>
<dbReference type="OrthoDB" id="5791097at2759"/>
<feature type="domain" description="SLC41A/MgtE integral membrane" evidence="10">
    <location>
        <begin position="158"/>
        <end position="292"/>
    </location>
</feature>
<accession>A0A7M7JSB2</accession>
<evidence type="ECO:0000256" key="3">
    <source>
        <dbReference type="ARBA" id="ARBA00022448"/>
    </source>
</evidence>
<feature type="transmembrane region" description="Helical" evidence="9">
    <location>
        <begin position="235"/>
        <end position="261"/>
    </location>
</feature>
<evidence type="ECO:0000256" key="2">
    <source>
        <dbReference type="ARBA" id="ARBA00009749"/>
    </source>
</evidence>
<evidence type="ECO:0000256" key="6">
    <source>
        <dbReference type="ARBA" id="ARBA00022989"/>
    </source>
</evidence>
<keyword evidence="5" id="KW-0460">Magnesium</keyword>
<dbReference type="FunFam" id="1.10.357.20:FF:000001">
    <property type="entry name" value="Solute carrier family 41 member 2"/>
    <property type="match status" value="1"/>
</dbReference>
<dbReference type="InParanoid" id="A0A7M7JSB2"/>
<feature type="transmembrane region" description="Helical" evidence="9">
    <location>
        <begin position="423"/>
        <end position="443"/>
    </location>
</feature>
<dbReference type="EnsemblMetazoa" id="XM_022799204">
    <property type="protein sequence ID" value="XP_022654939"/>
    <property type="gene ID" value="LOC111247800"/>
</dbReference>
<feature type="domain" description="SLC41A/MgtE integral membrane" evidence="10">
    <location>
        <begin position="370"/>
        <end position="507"/>
    </location>
</feature>
<feature type="transmembrane region" description="Helical" evidence="9">
    <location>
        <begin position="304"/>
        <end position="322"/>
    </location>
</feature>
<dbReference type="AlphaFoldDB" id="A0A7M7JSB2"/>
<keyword evidence="7" id="KW-0406">Ion transport</keyword>
<dbReference type="GeneID" id="111247800"/>
<evidence type="ECO:0000259" key="10">
    <source>
        <dbReference type="Pfam" id="PF01769"/>
    </source>
</evidence>
<dbReference type="InterPro" id="IPR006667">
    <property type="entry name" value="SLC41_membr_dom"/>
</dbReference>
<dbReference type="SUPFAM" id="SSF161093">
    <property type="entry name" value="MgtE membrane domain-like"/>
    <property type="match status" value="2"/>
</dbReference>
<dbReference type="InterPro" id="IPR036739">
    <property type="entry name" value="SLC41_membr_dom_sf"/>
</dbReference>
<dbReference type="PANTHER" id="PTHR16228">
    <property type="entry name" value="DIVALENT CATION TRANSPORTER SOLUTE CARRIER FAMILY 41"/>
    <property type="match status" value="1"/>
</dbReference>
<dbReference type="GO" id="GO:0005886">
    <property type="term" value="C:plasma membrane"/>
    <property type="evidence" value="ECO:0007669"/>
    <property type="project" value="TreeGrafter"/>
</dbReference>
<reference evidence="11" key="1">
    <citation type="submission" date="2021-01" db="UniProtKB">
        <authorList>
            <consortium name="EnsemblMetazoa"/>
        </authorList>
    </citation>
    <scope>IDENTIFICATION</scope>
</reference>
<dbReference type="Proteomes" id="UP000594260">
    <property type="component" value="Unplaced"/>
</dbReference>
<dbReference type="RefSeq" id="XP_022654939.1">
    <property type="nucleotide sequence ID" value="XM_022799204.1"/>
</dbReference>
<keyword evidence="6 9" id="KW-1133">Transmembrane helix</keyword>
<feature type="transmembrane region" description="Helical" evidence="9">
    <location>
        <begin position="273"/>
        <end position="292"/>
    </location>
</feature>
<comment type="similarity">
    <text evidence="2">Belongs to the SLC41A transporter family.</text>
</comment>
<name>A0A7M7JSB2_VARDE</name>
<feature type="transmembrane region" description="Helical" evidence="9">
    <location>
        <begin position="334"/>
        <end position="356"/>
    </location>
</feature>
<dbReference type="KEGG" id="vde:111247800"/>
<evidence type="ECO:0000256" key="4">
    <source>
        <dbReference type="ARBA" id="ARBA00022692"/>
    </source>
</evidence>
<evidence type="ECO:0000256" key="8">
    <source>
        <dbReference type="ARBA" id="ARBA00023136"/>
    </source>
</evidence>
<evidence type="ECO:0000256" key="9">
    <source>
        <dbReference type="SAM" id="Phobius"/>
    </source>
</evidence>
<evidence type="ECO:0000313" key="12">
    <source>
        <dbReference type="Proteomes" id="UP000594260"/>
    </source>
</evidence>
<dbReference type="InterPro" id="IPR045349">
    <property type="entry name" value="SLC41A1-3"/>
</dbReference>
<proteinExistence type="inferred from homology"/>
<comment type="subcellular location">
    <subcellularLocation>
        <location evidence="1">Membrane</location>
        <topology evidence="1">Multi-pass membrane protein</topology>
    </subcellularLocation>
</comment>
<keyword evidence="4 9" id="KW-0812">Transmembrane</keyword>
<sequence length="559" mass="60723">MASLKRSPELEEIITDTQMDSLAVGEVFYAAVATTDMGLPVGQCRRCSHVTGLDRFQMRRVSEDIVRRHSLVPDANALLRKHSLNINLLNGRQTIRRTTIDEAETKEMQFEEGGRATAIQIAIPFFAAGLGMVAAGVLLHHVLLWKVFREVSTFIILVPALLGLKGNLEMTMAARMSTEMNTGRMDTLKEQWILISGNLALTQCQATVVAFLASLFAIAMGVIQGQQPVRLDHSLLLTASALITASVASLVLGAVMSVIIISSKKLSINPDNVSIPIAASLGDITTLALLAGSGDVLYTGATDVRLYICIVIFFTLFVPLWVQIARGNVYTRDVIGPGWVPIISAMFISSAAGSIMDMHEHLFPRLPPLQPVIAGVAGNLVATQSSRISTFLYAHSEFHASQVCVSPVSVFLGKGRNSRTARILLALVIPGHLIFTYFLSFFVGQLNLTVPFLGLYLLCALFQVTILLYLARCMVFWFWQKGLDTDSTSIPYLTALGDLLGVSLLTLCFYSLRIIGDPNALPNFLSYASGSVNITTTASNDSEKIIDSFIPATTFNSLS</sequence>
<dbReference type="Gene3D" id="1.10.357.20">
    <property type="entry name" value="SLC41 divalent cation transporters, integral membrane domain"/>
    <property type="match status" value="2"/>
</dbReference>
<organism evidence="11 12">
    <name type="scientific">Varroa destructor</name>
    <name type="common">Honeybee mite</name>
    <dbReference type="NCBI Taxonomy" id="109461"/>
    <lineage>
        <taxon>Eukaryota</taxon>
        <taxon>Metazoa</taxon>
        <taxon>Ecdysozoa</taxon>
        <taxon>Arthropoda</taxon>
        <taxon>Chelicerata</taxon>
        <taxon>Arachnida</taxon>
        <taxon>Acari</taxon>
        <taxon>Parasitiformes</taxon>
        <taxon>Mesostigmata</taxon>
        <taxon>Gamasina</taxon>
        <taxon>Dermanyssoidea</taxon>
        <taxon>Varroidae</taxon>
        <taxon>Varroa</taxon>
    </lineage>
</organism>
<dbReference type="OMA" id="NDKAYHG"/>
<feature type="transmembrane region" description="Helical" evidence="9">
    <location>
        <begin position="192"/>
        <end position="223"/>
    </location>
</feature>
<evidence type="ECO:0000256" key="5">
    <source>
        <dbReference type="ARBA" id="ARBA00022842"/>
    </source>
</evidence>
<dbReference type="Pfam" id="PF01769">
    <property type="entry name" value="MgtE"/>
    <property type="match status" value="2"/>
</dbReference>
<dbReference type="PANTHER" id="PTHR16228:SF7">
    <property type="entry name" value="SLC41A_MGTE INTEGRAL MEMBRANE DOMAIN-CONTAINING PROTEIN"/>
    <property type="match status" value="1"/>
</dbReference>
<protein>
    <recommendedName>
        <fullName evidence="10">SLC41A/MgtE integral membrane domain-containing protein</fullName>
    </recommendedName>
</protein>
<dbReference type="GO" id="GO:0008324">
    <property type="term" value="F:monoatomic cation transmembrane transporter activity"/>
    <property type="evidence" value="ECO:0007669"/>
    <property type="project" value="InterPro"/>
</dbReference>
<feature type="transmembrane region" description="Helical" evidence="9">
    <location>
        <begin position="455"/>
        <end position="478"/>
    </location>
</feature>
<feature type="transmembrane region" description="Helical" evidence="9">
    <location>
        <begin position="490"/>
        <end position="512"/>
    </location>
</feature>
<evidence type="ECO:0000256" key="7">
    <source>
        <dbReference type="ARBA" id="ARBA00023065"/>
    </source>
</evidence>
<feature type="transmembrane region" description="Helical" evidence="9">
    <location>
        <begin position="116"/>
        <end position="139"/>
    </location>
</feature>